<evidence type="ECO:0000256" key="8">
    <source>
        <dbReference type="SAM" id="Phobius"/>
    </source>
</evidence>
<name>A0A4D9CUE2_9STRA</name>
<keyword evidence="6" id="KW-0479">Metal-binding</keyword>
<evidence type="ECO:0000256" key="6">
    <source>
        <dbReference type="PIRSR" id="PIRSR604254-1"/>
    </source>
</evidence>
<dbReference type="AlphaFoldDB" id="A0A4D9CUE2"/>
<evidence type="ECO:0000256" key="7">
    <source>
        <dbReference type="SAM" id="MobiDB-lite"/>
    </source>
</evidence>
<dbReference type="GO" id="GO:0016020">
    <property type="term" value="C:membrane"/>
    <property type="evidence" value="ECO:0007669"/>
    <property type="project" value="UniProtKB-SubCell"/>
</dbReference>
<keyword evidence="4 8" id="KW-1133">Transmembrane helix</keyword>
<feature type="compositionally biased region" description="Basic and acidic residues" evidence="7">
    <location>
        <begin position="36"/>
        <end position="45"/>
    </location>
</feature>
<proteinExistence type="inferred from homology"/>
<dbReference type="EMBL" id="SDOX01000145">
    <property type="protein sequence ID" value="TFJ81103.1"/>
    <property type="molecule type" value="Genomic_DNA"/>
</dbReference>
<evidence type="ECO:0000256" key="4">
    <source>
        <dbReference type="ARBA" id="ARBA00022989"/>
    </source>
</evidence>
<feature type="transmembrane region" description="Helical" evidence="8">
    <location>
        <begin position="243"/>
        <end position="265"/>
    </location>
</feature>
<evidence type="ECO:0000256" key="3">
    <source>
        <dbReference type="ARBA" id="ARBA00022692"/>
    </source>
</evidence>
<gene>
    <name evidence="9" type="ORF">NSK_007746</name>
</gene>
<reference evidence="9 10" key="1">
    <citation type="submission" date="2019-01" db="EMBL/GenBank/DDBJ databases">
        <title>Nuclear Genome Assembly of the Microalgal Biofuel strain Nannochloropsis salina CCMP1776.</title>
        <authorList>
            <person name="Hovde B."/>
        </authorList>
    </citation>
    <scope>NUCLEOTIDE SEQUENCE [LARGE SCALE GENOMIC DNA]</scope>
    <source>
        <strain evidence="9 10">CCMP1776</strain>
    </source>
</reference>
<feature type="compositionally biased region" description="Polar residues" evidence="7">
    <location>
        <begin position="1"/>
        <end position="16"/>
    </location>
</feature>
<dbReference type="Pfam" id="PF03006">
    <property type="entry name" value="HlyIII"/>
    <property type="match status" value="1"/>
</dbReference>
<dbReference type="Proteomes" id="UP000355283">
    <property type="component" value="Unassembled WGS sequence"/>
</dbReference>
<sequence length="354" mass="39861">MAPNTENMPTSSSADTSPGPARADNEGMGKNTIDPARTRTDRKEGFYVEAPSRPSLVTATLRRGCCGCPPVRHVRNAPSFQHIPHITIGYRVGFSLRHCLASLFTFHNESINIWSHLLGTMYVSSVLVSFLRLERLHPNVDPVEYKAILTFLLSAVACLSFSTCYHTFGCMSERAFKFLLRMDLVGIALLIWGSYVPGIHYAFVCFPRWQSLYQTLTFLLLLLGLGGAAFTDTHCPRQSLFRTLTFAFLVGFGLVPSLHWCLLVPAHIRSIFLDNLLGMFLAYGVGFFFWSSRFPERLFESKKGAAFSFDLLFSSHQLWHLCIFFAVYTWLEGILEFHHALHDLGCVVLRADGD</sequence>
<feature type="transmembrane region" description="Helical" evidence="8">
    <location>
        <begin position="145"/>
        <end position="166"/>
    </location>
</feature>
<keyword evidence="6" id="KW-0862">Zinc</keyword>
<dbReference type="OrthoDB" id="5585746at2759"/>
<feature type="transmembrane region" description="Helical" evidence="8">
    <location>
        <begin position="178"/>
        <end position="199"/>
    </location>
</feature>
<feature type="transmembrane region" description="Helical" evidence="8">
    <location>
        <begin position="113"/>
        <end position="133"/>
    </location>
</feature>
<feature type="binding site" evidence="6">
    <location>
        <position position="316"/>
    </location>
    <ligand>
        <name>Zn(2+)</name>
        <dbReference type="ChEBI" id="CHEBI:29105"/>
    </ligand>
</feature>
<organism evidence="9 10">
    <name type="scientific">Nannochloropsis salina CCMP1776</name>
    <dbReference type="NCBI Taxonomy" id="1027361"/>
    <lineage>
        <taxon>Eukaryota</taxon>
        <taxon>Sar</taxon>
        <taxon>Stramenopiles</taxon>
        <taxon>Ochrophyta</taxon>
        <taxon>Eustigmatophyceae</taxon>
        <taxon>Eustigmatales</taxon>
        <taxon>Monodopsidaceae</taxon>
        <taxon>Microchloropsis</taxon>
        <taxon>Microchloropsis salina</taxon>
    </lineage>
</organism>
<feature type="transmembrane region" description="Helical" evidence="8">
    <location>
        <begin position="211"/>
        <end position="231"/>
    </location>
</feature>
<keyword evidence="3 8" id="KW-0812">Transmembrane</keyword>
<feature type="binding site" evidence="6">
    <location>
        <position position="166"/>
    </location>
    <ligand>
        <name>Zn(2+)</name>
        <dbReference type="ChEBI" id="CHEBI:29105"/>
    </ligand>
</feature>
<protein>
    <submittedName>
        <fullName evidence="9">Uncharacterized protein</fullName>
    </submittedName>
</protein>
<evidence type="ECO:0000313" key="9">
    <source>
        <dbReference type="EMBL" id="TFJ81103.1"/>
    </source>
</evidence>
<comment type="subcellular location">
    <subcellularLocation>
        <location evidence="1">Membrane</location>
        <topology evidence="1">Multi-pass membrane protein</topology>
    </subcellularLocation>
</comment>
<keyword evidence="10" id="KW-1185">Reference proteome</keyword>
<feature type="binding site" evidence="6">
    <location>
        <position position="320"/>
    </location>
    <ligand>
        <name>Zn(2+)</name>
        <dbReference type="ChEBI" id="CHEBI:29105"/>
    </ligand>
</feature>
<comment type="similarity">
    <text evidence="2">Belongs to the ADIPOR family.</text>
</comment>
<keyword evidence="5 8" id="KW-0472">Membrane</keyword>
<dbReference type="GO" id="GO:0038023">
    <property type="term" value="F:signaling receptor activity"/>
    <property type="evidence" value="ECO:0007669"/>
    <property type="project" value="TreeGrafter"/>
</dbReference>
<feature type="region of interest" description="Disordered" evidence="7">
    <location>
        <begin position="1"/>
        <end position="45"/>
    </location>
</feature>
<dbReference type="InterPro" id="IPR004254">
    <property type="entry name" value="AdipoR/HlyIII-related"/>
</dbReference>
<dbReference type="PANTHER" id="PTHR20855:SF52">
    <property type="entry name" value="ADIPONECTIN RECEPTOR PROTEIN"/>
    <property type="match status" value="1"/>
</dbReference>
<feature type="transmembrane region" description="Helical" evidence="8">
    <location>
        <begin position="311"/>
        <end position="331"/>
    </location>
</feature>
<comment type="caution">
    <text evidence="9">The sequence shown here is derived from an EMBL/GenBank/DDBJ whole genome shotgun (WGS) entry which is preliminary data.</text>
</comment>
<evidence type="ECO:0000256" key="5">
    <source>
        <dbReference type="ARBA" id="ARBA00023136"/>
    </source>
</evidence>
<evidence type="ECO:0000256" key="1">
    <source>
        <dbReference type="ARBA" id="ARBA00004141"/>
    </source>
</evidence>
<accession>A0A4D9CUE2</accession>
<dbReference type="GO" id="GO:0046872">
    <property type="term" value="F:metal ion binding"/>
    <property type="evidence" value="ECO:0007669"/>
    <property type="project" value="UniProtKB-KW"/>
</dbReference>
<evidence type="ECO:0000313" key="10">
    <source>
        <dbReference type="Proteomes" id="UP000355283"/>
    </source>
</evidence>
<dbReference type="PANTHER" id="PTHR20855">
    <property type="entry name" value="ADIPOR/PROGESTIN RECEPTOR-RELATED"/>
    <property type="match status" value="1"/>
</dbReference>
<evidence type="ECO:0000256" key="2">
    <source>
        <dbReference type="ARBA" id="ARBA00007018"/>
    </source>
</evidence>
<feature type="transmembrane region" description="Helical" evidence="8">
    <location>
        <begin position="271"/>
        <end position="290"/>
    </location>
</feature>